<accession>A0A6H9Z9E6</accession>
<dbReference type="Pfam" id="PF12802">
    <property type="entry name" value="MarR_2"/>
    <property type="match status" value="1"/>
</dbReference>
<sequence>MELDTGSLAIFVGFAAADRVQAVLDAAGHGDLRFSHGYVFQHLIEGAPTIGELAESLGVTQQAASKAVTELDGLGYTERFSDPLDARVRRVRLTDRGSEAVEIARRARTELERDLAERLGPQRLAAARTALEELLDELGGADAVRRRNVRPPR</sequence>
<protein>
    <submittedName>
        <fullName evidence="2">Winged helix DNA-binding protein</fullName>
    </submittedName>
</protein>
<comment type="caution">
    <text evidence="2">The sequence shown here is derived from an EMBL/GenBank/DDBJ whole genome shotgun (WGS) entry which is preliminary data.</text>
</comment>
<dbReference type="GO" id="GO:0003677">
    <property type="term" value="F:DNA binding"/>
    <property type="evidence" value="ECO:0007669"/>
    <property type="project" value="UniProtKB-KW"/>
</dbReference>
<dbReference type="SMART" id="SM00347">
    <property type="entry name" value="HTH_MARR"/>
    <property type="match status" value="1"/>
</dbReference>
<name>A0A6H9Z9E6_9ACTN</name>
<feature type="domain" description="HTH marR-type" evidence="1">
    <location>
        <begin position="1"/>
        <end position="136"/>
    </location>
</feature>
<proteinExistence type="predicted"/>
<dbReference type="RefSeq" id="WP_151556967.1">
    <property type="nucleotide sequence ID" value="NZ_WBMT01000001.1"/>
</dbReference>
<dbReference type="InterPro" id="IPR036388">
    <property type="entry name" value="WH-like_DNA-bd_sf"/>
</dbReference>
<dbReference type="PANTHER" id="PTHR33164">
    <property type="entry name" value="TRANSCRIPTIONAL REGULATOR, MARR FAMILY"/>
    <property type="match status" value="1"/>
</dbReference>
<dbReference type="GO" id="GO:0006950">
    <property type="term" value="P:response to stress"/>
    <property type="evidence" value="ECO:0007669"/>
    <property type="project" value="TreeGrafter"/>
</dbReference>
<evidence type="ECO:0000259" key="1">
    <source>
        <dbReference type="PROSITE" id="PS50995"/>
    </source>
</evidence>
<evidence type="ECO:0000313" key="2">
    <source>
        <dbReference type="EMBL" id="KAB2352295.1"/>
    </source>
</evidence>
<dbReference type="EMBL" id="WBMT01000001">
    <property type="protein sequence ID" value="KAB2352295.1"/>
    <property type="molecule type" value="Genomic_DNA"/>
</dbReference>
<reference evidence="2 3" key="1">
    <citation type="submission" date="2019-09" db="EMBL/GenBank/DDBJ databases">
        <title>Actinomadura physcomitrii sp. nov., a novel actinomycete isolated from moss [Physcomitrium sphaericum (Ludw) Fuernr].</title>
        <authorList>
            <person name="Zhuang X."/>
            <person name="Liu C."/>
        </authorList>
    </citation>
    <scope>NUCLEOTIDE SEQUENCE [LARGE SCALE GENOMIC DNA]</scope>
    <source>
        <strain evidence="2 3">HMC1</strain>
    </source>
</reference>
<dbReference type="InterPro" id="IPR000835">
    <property type="entry name" value="HTH_MarR-typ"/>
</dbReference>
<organism evidence="2 3">
    <name type="scientific">Actinomadura rudentiformis</name>
    <dbReference type="NCBI Taxonomy" id="359158"/>
    <lineage>
        <taxon>Bacteria</taxon>
        <taxon>Bacillati</taxon>
        <taxon>Actinomycetota</taxon>
        <taxon>Actinomycetes</taxon>
        <taxon>Streptosporangiales</taxon>
        <taxon>Thermomonosporaceae</taxon>
        <taxon>Actinomadura</taxon>
    </lineage>
</organism>
<dbReference type="PANTHER" id="PTHR33164:SF99">
    <property type="entry name" value="MARR FAMILY REGULATORY PROTEIN"/>
    <property type="match status" value="1"/>
</dbReference>
<dbReference type="Gene3D" id="1.10.10.10">
    <property type="entry name" value="Winged helix-like DNA-binding domain superfamily/Winged helix DNA-binding domain"/>
    <property type="match status" value="1"/>
</dbReference>
<evidence type="ECO:0000313" key="3">
    <source>
        <dbReference type="Proteomes" id="UP000468735"/>
    </source>
</evidence>
<dbReference type="AlphaFoldDB" id="A0A6H9Z9E6"/>
<dbReference type="InterPro" id="IPR039422">
    <property type="entry name" value="MarR/SlyA-like"/>
</dbReference>
<dbReference type="OrthoDB" id="9807800at2"/>
<dbReference type="InterPro" id="IPR036390">
    <property type="entry name" value="WH_DNA-bd_sf"/>
</dbReference>
<keyword evidence="2" id="KW-0238">DNA-binding</keyword>
<gene>
    <name evidence="2" type="ORF">F8566_00925</name>
</gene>
<dbReference type="Proteomes" id="UP000468735">
    <property type="component" value="Unassembled WGS sequence"/>
</dbReference>
<dbReference type="PROSITE" id="PS50995">
    <property type="entry name" value="HTH_MARR_2"/>
    <property type="match status" value="1"/>
</dbReference>
<dbReference type="GO" id="GO:0003700">
    <property type="term" value="F:DNA-binding transcription factor activity"/>
    <property type="evidence" value="ECO:0007669"/>
    <property type="project" value="InterPro"/>
</dbReference>
<keyword evidence="3" id="KW-1185">Reference proteome</keyword>
<dbReference type="SUPFAM" id="SSF46785">
    <property type="entry name" value="Winged helix' DNA-binding domain"/>
    <property type="match status" value="1"/>
</dbReference>